<accession>A0AAV4QTD3</accession>
<organism evidence="1 2">
    <name type="scientific">Caerostris extrusa</name>
    <name type="common">Bark spider</name>
    <name type="synonym">Caerostris bankana</name>
    <dbReference type="NCBI Taxonomy" id="172846"/>
    <lineage>
        <taxon>Eukaryota</taxon>
        <taxon>Metazoa</taxon>
        <taxon>Ecdysozoa</taxon>
        <taxon>Arthropoda</taxon>
        <taxon>Chelicerata</taxon>
        <taxon>Arachnida</taxon>
        <taxon>Araneae</taxon>
        <taxon>Araneomorphae</taxon>
        <taxon>Entelegynae</taxon>
        <taxon>Araneoidea</taxon>
        <taxon>Araneidae</taxon>
        <taxon>Caerostris</taxon>
    </lineage>
</organism>
<comment type="caution">
    <text evidence="1">The sequence shown here is derived from an EMBL/GenBank/DDBJ whole genome shotgun (WGS) entry which is preliminary data.</text>
</comment>
<dbReference type="AlphaFoldDB" id="A0AAV4QTD3"/>
<dbReference type="EMBL" id="BPLR01006865">
    <property type="protein sequence ID" value="GIY12913.1"/>
    <property type="molecule type" value="Genomic_DNA"/>
</dbReference>
<keyword evidence="2" id="KW-1185">Reference proteome</keyword>
<dbReference type="Proteomes" id="UP001054945">
    <property type="component" value="Unassembled WGS sequence"/>
</dbReference>
<reference evidence="1 2" key="1">
    <citation type="submission" date="2021-06" db="EMBL/GenBank/DDBJ databases">
        <title>Caerostris extrusa draft genome.</title>
        <authorList>
            <person name="Kono N."/>
            <person name="Arakawa K."/>
        </authorList>
    </citation>
    <scope>NUCLEOTIDE SEQUENCE [LARGE SCALE GENOMIC DNA]</scope>
</reference>
<name>A0AAV4QTD3_CAEEX</name>
<gene>
    <name evidence="1" type="ORF">CEXT_788811</name>
</gene>
<protein>
    <submittedName>
        <fullName evidence="1">Uncharacterized protein</fullName>
    </submittedName>
</protein>
<evidence type="ECO:0000313" key="1">
    <source>
        <dbReference type="EMBL" id="GIY12913.1"/>
    </source>
</evidence>
<sequence length="107" mass="12444">MLSFTKLCWCLPFKFWHTENHTRNSIKDPGTLNLKTEVVSNRVNDPLVQLSLDLLKLIVMERPKKVTKSSAIRCLFRLRSCSCTFRNNSMDLCCMLCQNRYVVSLIS</sequence>
<evidence type="ECO:0000313" key="2">
    <source>
        <dbReference type="Proteomes" id="UP001054945"/>
    </source>
</evidence>
<proteinExistence type="predicted"/>